<reference evidence="1 2" key="1">
    <citation type="submission" date="2019-03" db="EMBL/GenBank/DDBJ databases">
        <title>First draft genome of Liparis tanakae, snailfish: a comprehensive survey of snailfish specific genes.</title>
        <authorList>
            <person name="Kim W."/>
            <person name="Song I."/>
            <person name="Jeong J.-H."/>
            <person name="Kim D."/>
            <person name="Kim S."/>
            <person name="Ryu S."/>
            <person name="Song J.Y."/>
            <person name="Lee S.K."/>
        </authorList>
    </citation>
    <scope>NUCLEOTIDE SEQUENCE [LARGE SCALE GENOMIC DNA]</scope>
    <source>
        <tissue evidence="1">Muscle</tissue>
    </source>
</reference>
<keyword evidence="2" id="KW-1185">Reference proteome</keyword>
<evidence type="ECO:0000313" key="1">
    <source>
        <dbReference type="EMBL" id="TNN38456.1"/>
    </source>
</evidence>
<accession>A0A4Z2FB36</accession>
<organism evidence="1 2">
    <name type="scientific">Liparis tanakae</name>
    <name type="common">Tanaka's snailfish</name>
    <dbReference type="NCBI Taxonomy" id="230148"/>
    <lineage>
        <taxon>Eukaryota</taxon>
        <taxon>Metazoa</taxon>
        <taxon>Chordata</taxon>
        <taxon>Craniata</taxon>
        <taxon>Vertebrata</taxon>
        <taxon>Euteleostomi</taxon>
        <taxon>Actinopterygii</taxon>
        <taxon>Neopterygii</taxon>
        <taxon>Teleostei</taxon>
        <taxon>Neoteleostei</taxon>
        <taxon>Acanthomorphata</taxon>
        <taxon>Eupercaria</taxon>
        <taxon>Perciformes</taxon>
        <taxon>Cottioidei</taxon>
        <taxon>Cottales</taxon>
        <taxon>Liparidae</taxon>
        <taxon>Liparis</taxon>
    </lineage>
</organism>
<proteinExistence type="predicted"/>
<protein>
    <submittedName>
        <fullName evidence="1">Uncharacterized protein</fullName>
    </submittedName>
</protein>
<comment type="caution">
    <text evidence="1">The sequence shown here is derived from an EMBL/GenBank/DDBJ whole genome shotgun (WGS) entry which is preliminary data.</text>
</comment>
<name>A0A4Z2FB36_9TELE</name>
<dbReference type="AlphaFoldDB" id="A0A4Z2FB36"/>
<evidence type="ECO:0000313" key="2">
    <source>
        <dbReference type="Proteomes" id="UP000314294"/>
    </source>
</evidence>
<gene>
    <name evidence="1" type="ORF">EYF80_051381</name>
</gene>
<dbReference type="Proteomes" id="UP000314294">
    <property type="component" value="Unassembled WGS sequence"/>
</dbReference>
<dbReference type="EMBL" id="SRLO01001370">
    <property type="protein sequence ID" value="TNN38456.1"/>
    <property type="molecule type" value="Genomic_DNA"/>
</dbReference>
<sequence>MCPAALYCTVEEPDPWQPHQRRHIPPTLKFLFVETGTGRLTRRGDRNLLEEPLAPCPAKFMTDESITERLRMKEQAKGRKLDG</sequence>